<sequence>MFNTPVCFCWINYMRYLKPLKNFDLDQTTYHKRKVGLKYRFILKNSI</sequence>
<gene>
    <name evidence="1" type="ORF">ERS008555_03976</name>
</gene>
<dbReference type="AlphaFoldDB" id="A0A0U1HYG2"/>
<dbReference type="Proteomes" id="UP000042054">
    <property type="component" value="Unassembled WGS sequence"/>
</dbReference>
<proteinExistence type="predicted"/>
<name>A0A0U1HYG2_YERRO</name>
<reference evidence="1 2" key="1">
    <citation type="submission" date="2015-03" db="EMBL/GenBank/DDBJ databases">
        <authorList>
            <person name="Murphy D."/>
        </authorList>
    </citation>
    <scope>NUCLEOTIDE SEQUENCE [LARGE SCALE GENOMIC DNA]</scope>
    <source>
        <strain evidence="1 2">68/02</strain>
    </source>
</reference>
<organism evidence="1 2">
    <name type="scientific">Yersinia rohdei</name>
    <dbReference type="NCBI Taxonomy" id="29485"/>
    <lineage>
        <taxon>Bacteria</taxon>
        <taxon>Pseudomonadati</taxon>
        <taxon>Pseudomonadota</taxon>
        <taxon>Gammaproteobacteria</taxon>
        <taxon>Enterobacterales</taxon>
        <taxon>Yersiniaceae</taxon>
        <taxon>Yersinia</taxon>
    </lineage>
</organism>
<evidence type="ECO:0000313" key="1">
    <source>
        <dbReference type="EMBL" id="CQI97818.1"/>
    </source>
</evidence>
<evidence type="ECO:0000313" key="2">
    <source>
        <dbReference type="Proteomes" id="UP000042054"/>
    </source>
</evidence>
<protein>
    <submittedName>
        <fullName evidence="1">Uncharacterized protein</fullName>
    </submittedName>
</protein>
<accession>A0A0U1HYG2</accession>
<dbReference type="EMBL" id="CTKE01000033">
    <property type="protein sequence ID" value="CQI97818.1"/>
    <property type="molecule type" value="Genomic_DNA"/>
</dbReference>